<dbReference type="GO" id="GO:0005694">
    <property type="term" value="C:chromosome"/>
    <property type="evidence" value="ECO:0007669"/>
    <property type="project" value="InterPro"/>
</dbReference>
<feature type="non-terminal residue" evidence="2">
    <location>
        <position position="1"/>
    </location>
</feature>
<dbReference type="InterPro" id="IPR036202">
    <property type="entry name" value="TopoI_DNA-bd_euk_N_sf"/>
</dbReference>
<dbReference type="GO" id="GO:0006265">
    <property type="term" value="P:DNA topological change"/>
    <property type="evidence" value="ECO:0007669"/>
    <property type="project" value="InterPro"/>
</dbReference>
<protein>
    <recommendedName>
        <fullName evidence="1">DNA topoisomerase I DNA binding eukaryotic-type domain-containing protein</fullName>
    </recommendedName>
</protein>
<organism evidence="2 3">
    <name type="scientific">Kipferlia bialata</name>
    <dbReference type="NCBI Taxonomy" id="797122"/>
    <lineage>
        <taxon>Eukaryota</taxon>
        <taxon>Metamonada</taxon>
        <taxon>Carpediemonas-like organisms</taxon>
        <taxon>Kipferlia</taxon>
    </lineage>
</organism>
<feature type="domain" description="DNA topoisomerase I DNA binding eukaryotic-type" evidence="1">
    <location>
        <begin position="4"/>
        <end position="68"/>
    </location>
</feature>
<dbReference type="GO" id="GO:0003677">
    <property type="term" value="F:DNA binding"/>
    <property type="evidence" value="ECO:0007669"/>
    <property type="project" value="InterPro"/>
</dbReference>
<dbReference type="SUPFAM" id="SSF56741">
    <property type="entry name" value="Eukaryotic DNA topoisomerase I, N-terminal DNA-binding fragment"/>
    <property type="match status" value="1"/>
</dbReference>
<dbReference type="InterPro" id="IPR008336">
    <property type="entry name" value="TopoI_DNA-bd_euk"/>
</dbReference>
<gene>
    <name evidence="2" type="ORF">KIPB_016000</name>
</gene>
<accession>A0A9K3GRC3</accession>
<comment type="caution">
    <text evidence="2">The sequence shown here is derived from an EMBL/GenBank/DDBJ whole genome shotgun (WGS) entry which is preliminary data.</text>
</comment>
<dbReference type="GO" id="GO:0003917">
    <property type="term" value="F:DNA topoisomerase type I (single strand cut, ATP-independent) activity"/>
    <property type="evidence" value="ECO:0007669"/>
    <property type="project" value="InterPro"/>
</dbReference>
<evidence type="ECO:0000259" key="1">
    <source>
        <dbReference type="Pfam" id="PF02919"/>
    </source>
</evidence>
<evidence type="ECO:0000313" key="2">
    <source>
        <dbReference type="EMBL" id="GIQ92308.1"/>
    </source>
</evidence>
<proteinExistence type="predicted"/>
<dbReference type="EMBL" id="BDIP01009403">
    <property type="protein sequence ID" value="GIQ92308.1"/>
    <property type="molecule type" value="Genomic_DNA"/>
</dbReference>
<dbReference type="Pfam" id="PF02919">
    <property type="entry name" value="Topoisom_I_N"/>
    <property type="match status" value="1"/>
</dbReference>
<dbReference type="AlphaFoldDB" id="A0A9K3GRC3"/>
<evidence type="ECO:0000313" key="3">
    <source>
        <dbReference type="Proteomes" id="UP000265618"/>
    </source>
</evidence>
<reference evidence="2 3" key="1">
    <citation type="journal article" date="2018" name="PLoS ONE">
        <title>The draft genome of Kipferlia bialata reveals reductive genome evolution in fornicate parasites.</title>
        <authorList>
            <person name="Tanifuji G."/>
            <person name="Takabayashi S."/>
            <person name="Kume K."/>
            <person name="Takagi M."/>
            <person name="Nakayama T."/>
            <person name="Kamikawa R."/>
            <person name="Inagaki Y."/>
            <person name="Hashimoto T."/>
        </authorList>
    </citation>
    <scope>NUCLEOTIDE SEQUENCE [LARGE SCALE GENOMIC DNA]</scope>
    <source>
        <strain evidence="2">NY0173</strain>
    </source>
</reference>
<name>A0A9K3GRC3_9EUKA</name>
<dbReference type="Proteomes" id="UP000265618">
    <property type="component" value="Unassembled WGS sequence"/>
</dbReference>
<sequence length="68" mass="7824">MMKYTKSLSNCDFSLLRAAMDLRRDQRKFDAEYKAKTKEANAKLKAQYGTAYFDEIRVDVGPVCVEPP</sequence>
<keyword evidence="3" id="KW-1185">Reference proteome</keyword>